<dbReference type="InterPro" id="IPR036388">
    <property type="entry name" value="WH-like_DNA-bd_sf"/>
</dbReference>
<evidence type="ECO:0000259" key="4">
    <source>
        <dbReference type="PROSITE" id="PS50949"/>
    </source>
</evidence>
<dbReference type="Gene3D" id="1.20.120.530">
    <property type="entry name" value="GntR ligand-binding domain-like"/>
    <property type="match status" value="1"/>
</dbReference>
<evidence type="ECO:0000313" key="5">
    <source>
        <dbReference type="EMBL" id="MPW24728.1"/>
    </source>
</evidence>
<dbReference type="AlphaFoldDB" id="A0A6A7K5N5"/>
<proteinExistence type="predicted"/>
<dbReference type="EMBL" id="WHNX01000003">
    <property type="protein sequence ID" value="MPW24728.1"/>
    <property type="molecule type" value="Genomic_DNA"/>
</dbReference>
<dbReference type="Proteomes" id="UP000440004">
    <property type="component" value="Unassembled WGS sequence"/>
</dbReference>
<keyword evidence="3" id="KW-0804">Transcription</keyword>
<dbReference type="InterPro" id="IPR000524">
    <property type="entry name" value="Tscrpt_reg_HTH_GntR"/>
</dbReference>
<dbReference type="GO" id="GO:0003700">
    <property type="term" value="F:DNA-binding transcription factor activity"/>
    <property type="evidence" value="ECO:0007669"/>
    <property type="project" value="InterPro"/>
</dbReference>
<feature type="domain" description="HTH gntR-type" evidence="4">
    <location>
        <begin position="5"/>
        <end position="72"/>
    </location>
</feature>
<dbReference type="CDD" id="cd07377">
    <property type="entry name" value="WHTH_GntR"/>
    <property type="match status" value="1"/>
</dbReference>
<dbReference type="Pfam" id="PF00392">
    <property type="entry name" value="GntR"/>
    <property type="match status" value="1"/>
</dbReference>
<keyword evidence="6" id="KW-1185">Reference proteome</keyword>
<dbReference type="PROSITE" id="PS50949">
    <property type="entry name" value="HTH_GNTR"/>
    <property type="match status" value="1"/>
</dbReference>
<name>A0A6A7K5N5_9FIRM</name>
<dbReference type="PANTHER" id="PTHR43537:SF24">
    <property type="entry name" value="GLUCONATE OPERON TRANSCRIPTIONAL REPRESSOR"/>
    <property type="match status" value="1"/>
</dbReference>
<dbReference type="GO" id="GO:0003677">
    <property type="term" value="F:DNA binding"/>
    <property type="evidence" value="ECO:0007669"/>
    <property type="project" value="UniProtKB-KW"/>
</dbReference>
<keyword evidence="1" id="KW-0805">Transcription regulation</keyword>
<evidence type="ECO:0000313" key="6">
    <source>
        <dbReference type="Proteomes" id="UP000440004"/>
    </source>
</evidence>
<dbReference type="InterPro" id="IPR011711">
    <property type="entry name" value="GntR_C"/>
</dbReference>
<dbReference type="InterPro" id="IPR008920">
    <property type="entry name" value="TF_FadR/GntR_C"/>
</dbReference>
<sequence>MEKEPSKQQLAYEKIKDSIIKNEFLPDTLLVERQLCTNMDISRTPVRDALRRLAGEGLVEFIPDKGMFVSRIRLEDIIEIYELREALESMAVRLFTLRKTEEDLKIMEGCVEQQESSFNKGDYSLSVAKDMEFHEVYIKGAKNLRMENFLRTIHDQTNRVAFSTTNDLERMERSIHQHKEVLEAIKSSDEVLAEELIKKHIIDTREYHMSKFYLIR</sequence>
<dbReference type="PANTHER" id="PTHR43537">
    <property type="entry name" value="TRANSCRIPTIONAL REGULATOR, GNTR FAMILY"/>
    <property type="match status" value="1"/>
</dbReference>
<dbReference type="SUPFAM" id="SSF46785">
    <property type="entry name" value="Winged helix' DNA-binding domain"/>
    <property type="match status" value="1"/>
</dbReference>
<evidence type="ECO:0000256" key="1">
    <source>
        <dbReference type="ARBA" id="ARBA00023015"/>
    </source>
</evidence>
<reference evidence="5 6" key="1">
    <citation type="submission" date="2019-10" db="EMBL/GenBank/DDBJ databases">
        <title>Alkalibaculum tamaniensis sp.nov., a new alkaliphilic acetogen, isolated on methoxylated aromatics from a mud volcano.</title>
        <authorList>
            <person name="Khomyakova M.A."/>
            <person name="Merkel A.Y."/>
            <person name="Bonch-Osmolovskaya E.A."/>
            <person name="Slobodkin A.I."/>
        </authorList>
    </citation>
    <scope>NUCLEOTIDE SEQUENCE [LARGE SCALE GENOMIC DNA]</scope>
    <source>
        <strain evidence="5 6">M08DMB</strain>
    </source>
</reference>
<dbReference type="SUPFAM" id="SSF48008">
    <property type="entry name" value="GntR ligand-binding domain-like"/>
    <property type="match status" value="1"/>
</dbReference>
<dbReference type="SMART" id="SM00895">
    <property type="entry name" value="FCD"/>
    <property type="match status" value="1"/>
</dbReference>
<comment type="caution">
    <text evidence="5">The sequence shown here is derived from an EMBL/GenBank/DDBJ whole genome shotgun (WGS) entry which is preliminary data.</text>
</comment>
<dbReference type="Pfam" id="PF07729">
    <property type="entry name" value="FCD"/>
    <property type="match status" value="1"/>
</dbReference>
<dbReference type="InterPro" id="IPR036390">
    <property type="entry name" value="WH_DNA-bd_sf"/>
</dbReference>
<gene>
    <name evidence="5" type="ORF">GC105_02850</name>
</gene>
<evidence type="ECO:0000256" key="2">
    <source>
        <dbReference type="ARBA" id="ARBA00023125"/>
    </source>
</evidence>
<dbReference type="Gene3D" id="1.10.10.10">
    <property type="entry name" value="Winged helix-like DNA-binding domain superfamily/Winged helix DNA-binding domain"/>
    <property type="match status" value="1"/>
</dbReference>
<evidence type="ECO:0000256" key="3">
    <source>
        <dbReference type="ARBA" id="ARBA00023163"/>
    </source>
</evidence>
<dbReference type="SMART" id="SM00345">
    <property type="entry name" value="HTH_GNTR"/>
    <property type="match status" value="1"/>
</dbReference>
<organism evidence="5 6">
    <name type="scientific">Alkalibaculum sporogenes</name>
    <dbReference type="NCBI Taxonomy" id="2655001"/>
    <lineage>
        <taxon>Bacteria</taxon>
        <taxon>Bacillati</taxon>
        <taxon>Bacillota</taxon>
        <taxon>Clostridia</taxon>
        <taxon>Eubacteriales</taxon>
        <taxon>Eubacteriaceae</taxon>
        <taxon>Alkalibaculum</taxon>
    </lineage>
</organism>
<dbReference type="PRINTS" id="PR00035">
    <property type="entry name" value="HTHGNTR"/>
</dbReference>
<protein>
    <submittedName>
        <fullName evidence="5">FCD domain-containing protein</fullName>
    </submittedName>
</protein>
<keyword evidence="2" id="KW-0238">DNA-binding</keyword>
<accession>A0A6A7K5N5</accession>